<gene>
    <name evidence="1" type="ORF">BDN72DRAFT_763687</name>
</gene>
<dbReference type="EMBL" id="ML208288">
    <property type="protein sequence ID" value="TFK72232.1"/>
    <property type="molecule type" value="Genomic_DNA"/>
</dbReference>
<protein>
    <submittedName>
        <fullName evidence="1">Uncharacterized protein</fullName>
    </submittedName>
</protein>
<accession>A0ACD3B5J6</accession>
<sequence>MARRLGEKEYGSFNQKALIQPPHGANANAGAGGLTNTSFGRPLRRSTINTTKGRILPILCALLGATTFSLILRGGVPTAPRWVDSILHLTHNSKHNPVPSTTTTTVTADPASQWQDNIWPLRQPSDSEAWDISTDFKYPRKLEYDVEEGTWLRLDVHPKSGDVVFDMVGDLWCLSGSEAATGNVVTDKIRARPVLLGIPHDSDPHFSPEGERLVFRSDAENGVDNIWVLKWSSCDEMDLRGPNALMGNEKLRVALQSTEEEEALLNGGMKETEERKVNRLVREGRFGAQRLTNETYRFISDARFHPSGDKVIATKWYTSSRSLGAGEGWEYQVPTPAELSSGKVQKKVQVGSGQRVVSRSLPRGWTAEQYGNQQIGPEQVIWRGEDAVVYAKNVRDASSYSYSKDVHAGIYAIYSYNLTTQSAEQIVGASPGGASRPELSRDGRTLAFVRRVRDKEALVLKDLETGTLTHIWHGLDYDVSSSSAPMGTYPSFSFSPSDDAIFIWSSGQIHYVPLTTNSRNERVGAGQPQPIKFTAHIEKRLAETRKDQFDILGLETSDTQRVYALKDLRVNEDGSKVVFHAGGINYVQNIGVGGVTPLPVLDKSAPYYAPSFVYGSDELVLQARWSDTNFTSFELSNTKTGISHPFVDIPFGRYISATLCECSSKYRTIAFVKTGGTYLTGDIIATAGEGLYIADVELPPLDATKPTPIKVTNWKFVTSDVYPEDRLVLQFFEGNQKLLVQQSSRAFVIDLGKGPISGGLGEYEQTTVASGYMSQEIVVEAKLLGGTAEYVAFVDFFNVYLVPGKQGEDVWSKPENATKGLVKLNEVGGHDLVFSGDGSKVFWLLGPNVHWLETSKLQSCNQEISLDRNTFGVHCVQKISSSQEVFIEHSTDIARLKQEAKSSDTVVVINARILTMANGNAEQDLINSGVLVVRGGVIQAIHKAGLFDLEKIQGATVIDAEGGFVIPGFIDVHAHWNGFSDLYPAKSWEMEAFLAYGVTTLHNPSASNVNGFVERTRVERGQTIGPRIFQVGDIIYGAGEAGIHQDIVDIQEARSALERIRAEGGPAHISYKNYNIPSRAARQRLLSVAKNLTMLCVPEGGMNYDWDLTYIIDGMTTVEHALPIPVLYDDVKKLFVLSGTQYTPTHLVNYGGAAGEQWVWATEDVPNDPKLREFVRHDILQEITESTARPKHSYVLFNTSASASSMVSQGLHTLIGAHGEPPIGLNFHAEMWFTRQGGLTNYQTLQAATSWAAEALGMDKSLGTLEFGKLADFLIYPPGVDLLSGDIKRTRDLKLVVRGGRIWNAKDMEEVWPVKGRKQVMPPLNPE</sequence>
<proteinExistence type="predicted"/>
<evidence type="ECO:0000313" key="1">
    <source>
        <dbReference type="EMBL" id="TFK72232.1"/>
    </source>
</evidence>
<evidence type="ECO:0000313" key="2">
    <source>
        <dbReference type="Proteomes" id="UP000308600"/>
    </source>
</evidence>
<keyword evidence="2" id="KW-1185">Reference proteome</keyword>
<name>A0ACD3B5J6_9AGAR</name>
<reference evidence="1 2" key="1">
    <citation type="journal article" date="2019" name="Nat. Ecol. Evol.">
        <title>Megaphylogeny resolves global patterns of mushroom evolution.</title>
        <authorList>
            <person name="Varga T."/>
            <person name="Krizsan K."/>
            <person name="Foldi C."/>
            <person name="Dima B."/>
            <person name="Sanchez-Garcia M."/>
            <person name="Sanchez-Ramirez S."/>
            <person name="Szollosi G.J."/>
            <person name="Szarkandi J.G."/>
            <person name="Papp V."/>
            <person name="Albert L."/>
            <person name="Andreopoulos W."/>
            <person name="Angelini C."/>
            <person name="Antonin V."/>
            <person name="Barry K.W."/>
            <person name="Bougher N.L."/>
            <person name="Buchanan P."/>
            <person name="Buyck B."/>
            <person name="Bense V."/>
            <person name="Catcheside P."/>
            <person name="Chovatia M."/>
            <person name="Cooper J."/>
            <person name="Damon W."/>
            <person name="Desjardin D."/>
            <person name="Finy P."/>
            <person name="Geml J."/>
            <person name="Haridas S."/>
            <person name="Hughes K."/>
            <person name="Justo A."/>
            <person name="Karasinski D."/>
            <person name="Kautmanova I."/>
            <person name="Kiss B."/>
            <person name="Kocsube S."/>
            <person name="Kotiranta H."/>
            <person name="LaButti K.M."/>
            <person name="Lechner B.E."/>
            <person name="Liimatainen K."/>
            <person name="Lipzen A."/>
            <person name="Lukacs Z."/>
            <person name="Mihaltcheva S."/>
            <person name="Morgado L.N."/>
            <person name="Niskanen T."/>
            <person name="Noordeloos M.E."/>
            <person name="Ohm R.A."/>
            <person name="Ortiz-Santana B."/>
            <person name="Ovrebo C."/>
            <person name="Racz N."/>
            <person name="Riley R."/>
            <person name="Savchenko A."/>
            <person name="Shiryaev A."/>
            <person name="Soop K."/>
            <person name="Spirin V."/>
            <person name="Szebenyi C."/>
            <person name="Tomsovsky M."/>
            <person name="Tulloss R.E."/>
            <person name="Uehling J."/>
            <person name="Grigoriev I.V."/>
            <person name="Vagvolgyi C."/>
            <person name="Papp T."/>
            <person name="Martin F.M."/>
            <person name="Miettinen O."/>
            <person name="Hibbett D.S."/>
            <person name="Nagy L.G."/>
        </authorList>
    </citation>
    <scope>NUCLEOTIDE SEQUENCE [LARGE SCALE GENOMIC DNA]</scope>
    <source>
        <strain evidence="1 2">NL-1719</strain>
    </source>
</reference>
<dbReference type="Proteomes" id="UP000308600">
    <property type="component" value="Unassembled WGS sequence"/>
</dbReference>
<organism evidence="1 2">
    <name type="scientific">Pluteus cervinus</name>
    <dbReference type="NCBI Taxonomy" id="181527"/>
    <lineage>
        <taxon>Eukaryota</taxon>
        <taxon>Fungi</taxon>
        <taxon>Dikarya</taxon>
        <taxon>Basidiomycota</taxon>
        <taxon>Agaricomycotina</taxon>
        <taxon>Agaricomycetes</taxon>
        <taxon>Agaricomycetidae</taxon>
        <taxon>Agaricales</taxon>
        <taxon>Pluteineae</taxon>
        <taxon>Pluteaceae</taxon>
        <taxon>Pluteus</taxon>
    </lineage>
</organism>